<dbReference type="InterPro" id="IPR053734">
    <property type="entry name" value="Phage_Head-Tail_Connect_sf"/>
</dbReference>
<comment type="caution">
    <text evidence="1">The sequence shown here is derived from an EMBL/GenBank/DDBJ whole genome shotgun (WGS) entry which is preliminary data.</text>
</comment>
<dbReference type="InterPro" id="IPR008018">
    <property type="entry name" value="Phage_tail_attach_FII"/>
</dbReference>
<name>A0A433J193_9PROT</name>
<accession>A0A433J193</accession>
<keyword evidence="2" id="KW-1185">Reference proteome</keyword>
<dbReference type="RefSeq" id="WP_127003809.1">
    <property type="nucleotide sequence ID" value="NZ_JBNPXW010000008.1"/>
</dbReference>
<reference evidence="1 2" key="1">
    <citation type="submission" date="2018-12" db="EMBL/GenBank/DDBJ databases">
        <authorList>
            <person name="Yang Y."/>
        </authorList>
    </citation>
    <scope>NUCLEOTIDE SEQUENCE [LARGE SCALE GENOMIC DNA]</scope>
    <source>
        <strain evidence="1 2">GSF71</strain>
    </source>
</reference>
<protein>
    <submittedName>
        <fullName evidence="1">Uncharacterized protein</fullName>
    </submittedName>
</protein>
<dbReference type="EMBL" id="RZIJ01000031">
    <property type="protein sequence ID" value="RUQ63986.1"/>
    <property type="molecule type" value="Genomic_DNA"/>
</dbReference>
<evidence type="ECO:0000313" key="1">
    <source>
        <dbReference type="EMBL" id="RUQ63986.1"/>
    </source>
</evidence>
<gene>
    <name evidence="1" type="ORF">EJ913_27060</name>
</gene>
<dbReference type="Pfam" id="PF05354">
    <property type="entry name" value="Phage_attach"/>
    <property type="match status" value="1"/>
</dbReference>
<dbReference type="Gene3D" id="2.40.10.180">
    <property type="entry name" value="Phage tail proteins"/>
    <property type="match status" value="1"/>
</dbReference>
<dbReference type="Proteomes" id="UP000280346">
    <property type="component" value="Unassembled WGS sequence"/>
</dbReference>
<evidence type="ECO:0000313" key="2">
    <source>
        <dbReference type="Proteomes" id="UP000280346"/>
    </source>
</evidence>
<dbReference type="OrthoDB" id="8232139at2"/>
<dbReference type="AlphaFoldDB" id="A0A433J193"/>
<sequence>MFFDDLNLACAATFGEPATLRRPGQPDATVSGIFDRRHYQADVGDSAVSTLHTTLTVMDADIGGPVPPGSTVTVRGKAYSVADLRPDGQGMAALVLRDA</sequence>
<dbReference type="GO" id="GO:0019068">
    <property type="term" value="P:virion assembly"/>
    <property type="evidence" value="ECO:0007669"/>
    <property type="project" value="InterPro"/>
</dbReference>
<proteinExistence type="predicted"/>
<organism evidence="1 2">
    <name type="scientific">Azospirillum doebereinerae</name>
    <dbReference type="NCBI Taxonomy" id="92933"/>
    <lineage>
        <taxon>Bacteria</taxon>
        <taxon>Pseudomonadati</taxon>
        <taxon>Pseudomonadota</taxon>
        <taxon>Alphaproteobacteria</taxon>
        <taxon>Rhodospirillales</taxon>
        <taxon>Azospirillaceae</taxon>
        <taxon>Azospirillum</taxon>
    </lineage>
</organism>